<sequence length="487" mass="51644">MSLASLAPTPLRAAVAALLLLSPLAHGADLLQVYHEAQGNDAQYASARFQAQAGQEALPQARSGLLPQISGSASLTRNEVDQRSPIRVERNGTSKGWSLNLTQPLFRWDRWETYKQGELQVAIADTTLAQASIDLITRVAEAYFNVLAAQDNLYLAGAQKDAISQQLEQAKRNFEVGTATITDTNEAQASYDLAVSTEIAARSALEVARATLQQITGKPAEELMGLRPGAPLPGPVPTDVNSWAQRAEDGNLQAIIASLSGQIAQRETKKARAGHLPTVDLVASRSYSSNSTASQTSTNLGGTRSDSSQIGVQVTIPLFSGGYTQSRVRETLALESKAASDYDFARRTAAQSARQYYSGVTNGLAQVAALEAAEKSALSSLESNRLGYEVGVRINIDVLNAQAQLFATRRDLQRARYDTILNGLRLKAAAGTLTEDDVVQINTLLTATSASLTALPSSTAKAAPKKAPVSPSTAPLTQPRTSGRAAG</sequence>
<proteinExistence type="predicted"/>
<evidence type="ECO:0000313" key="2">
    <source>
        <dbReference type="Proteomes" id="UP000004277"/>
    </source>
</evidence>
<accession>A0ACD3SRY3</accession>
<keyword evidence="2" id="KW-1185">Reference proteome</keyword>
<organism evidence="1 2">
    <name type="scientific">Imbroritus primus</name>
    <dbReference type="NCBI Taxonomy" id="3058603"/>
    <lineage>
        <taxon>Bacteria</taxon>
        <taxon>Pseudomonadati</taxon>
        <taxon>Pseudomonadota</taxon>
        <taxon>Betaproteobacteria</taxon>
        <taxon>Burkholderiales</taxon>
        <taxon>Burkholderiaceae</taxon>
        <taxon>Imbroritus</taxon>
    </lineage>
</organism>
<reference evidence="1" key="1">
    <citation type="submission" date="2019-05" db="EMBL/GenBank/DDBJ databases">
        <title>Revised genome assembly of Burkholderiaceae (previously Ralstonia) sp. PBA.</title>
        <authorList>
            <person name="Gan H.M."/>
        </authorList>
    </citation>
    <scope>NUCLEOTIDE SEQUENCE</scope>
    <source>
        <strain evidence="1">PBA</strain>
    </source>
</reference>
<name>A0ACD3SRY3_9BURK</name>
<comment type="caution">
    <text evidence="1">The sequence shown here is derived from an EMBL/GenBank/DDBJ whole genome shotgun (WGS) entry which is preliminary data.</text>
</comment>
<evidence type="ECO:0000313" key="1">
    <source>
        <dbReference type="EMBL" id="TMS59035.1"/>
    </source>
</evidence>
<protein>
    <submittedName>
        <fullName evidence="1">TolC family outer membrane protein</fullName>
    </submittedName>
</protein>
<dbReference type="Proteomes" id="UP000004277">
    <property type="component" value="Unassembled WGS sequence"/>
</dbReference>
<dbReference type="EMBL" id="AKCV02000014">
    <property type="protein sequence ID" value="TMS59035.1"/>
    <property type="molecule type" value="Genomic_DNA"/>
</dbReference>
<gene>
    <name evidence="1" type="ORF">MW7_004700</name>
</gene>